<dbReference type="Proteomes" id="UP000600565">
    <property type="component" value="Unassembled WGS sequence"/>
</dbReference>
<feature type="domain" description="Solute-binding protein family 5" evidence="6">
    <location>
        <begin position="101"/>
        <end position="465"/>
    </location>
</feature>
<evidence type="ECO:0000256" key="4">
    <source>
        <dbReference type="SAM" id="MobiDB-lite"/>
    </source>
</evidence>
<keyword evidence="2" id="KW-0813">Transport</keyword>
<evidence type="ECO:0000259" key="6">
    <source>
        <dbReference type="Pfam" id="PF00496"/>
    </source>
</evidence>
<dbReference type="PIRSF" id="PIRSF002741">
    <property type="entry name" value="MppA"/>
    <property type="match status" value="1"/>
</dbReference>
<keyword evidence="8" id="KW-1185">Reference proteome</keyword>
<evidence type="ECO:0000256" key="1">
    <source>
        <dbReference type="ARBA" id="ARBA00005695"/>
    </source>
</evidence>
<dbReference type="EMBL" id="JACSPW010000014">
    <property type="protein sequence ID" value="MBD8034232.1"/>
    <property type="molecule type" value="Genomic_DNA"/>
</dbReference>
<feature type="chain" id="PRO_5046304862" evidence="5">
    <location>
        <begin position="26"/>
        <end position="548"/>
    </location>
</feature>
<dbReference type="Gene3D" id="3.10.105.10">
    <property type="entry name" value="Dipeptide-binding Protein, Domain 3"/>
    <property type="match status" value="1"/>
</dbReference>
<dbReference type="PANTHER" id="PTHR30290:SF9">
    <property type="entry name" value="OLIGOPEPTIDE-BINDING PROTEIN APPA"/>
    <property type="match status" value="1"/>
</dbReference>
<accession>A0ABR8XQS1</accession>
<dbReference type="InterPro" id="IPR000914">
    <property type="entry name" value="SBP_5_dom"/>
</dbReference>
<dbReference type="PROSITE" id="PS51257">
    <property type="entry name" value="PROKAR_LIPOPROTEIN"/>
    <property type="match status" value="1"/>
</dbReference>
<reference evidence="7 8" key="1">
    <citation type="submission" date="2020-08" db="EMBL/GenBank/DDBJ databases">
        <title>A Genomic Blueprint of the Chicken Gut Microbiome.</title>
        <authorList>
            <person name="Gilroy R."/>
            <person name="Ravi A."/>
            <person name="Getino M."/>
            <person name="Pursley I."/>
            <person name="Horton D.L."/>
            <person name="Alikhan N.-F."/>
            <person name="Baker D."/>
            <person name="Gharbi K."/>
            <person name="Hall N."/>
            <person name="Watson M."/>
            <person name="Adriaenssens E.M."/>
            <person name="Foster-Nyarko E."/>
            <person name="Jarju S."/>
            <person name="Secka A."/>
            <person name="Antonio M."/>
            <person name="Oren A."/>
            <person name="Chaudhuri R."/>
            <person name="La Ragione R.M."/>
            <person name="Hildebrand F."/>
            <person name="Pallen M.J."/>
        </authorList>
    </citation>
    <scope>NUCLEOTIDE SEQUENCE [LARGE SCALE GENOMIC DNA]</scope>
    <source>
        <strain evidence="7 8">Sa1YVA6</strain>
    </source>
</reference>
<evidence type="ECO:0000256" key="2">
    <source>
        <dbReference type="ARBA" id="ARBA00022448"/>
    </source>
</evidence>
<gene>
    <name evidence="7" type="ORF">H9632_14265</name>
</gene>
<dbReference type="Pfam" id="PF00496">
    <property type="entry name" value="SBP_bac_5"/>
    <property type="match status" value="1"/>
</dbReference>
<dbReference type="RefSeq" id="WP_191704732.1">
    <property type="nucleotide sequence ID" value="NZ_JACSPW010000014.1"/>
</dbReference>
<evidence type="ECO:0000256" key="3">
    <source>
        <dbReference type="ARBA" id="ARBA00022729"/>
    </source>
</evidence>
<feature type="compositionally biased region" description="Low complexity" evidence="4">
    <location>
        <begin position="41"/>
        <end position="52"/>
    </location>
</feature>
<feature type="region of interest" description="Disordered" evidence="4">
    <location>
        <begin position="28"/>
        <end position="57"/>
    </location>
</feature>
<dbReference type="CDD" id="cd08499">
    <property type="entry name" value="PBP2_Ylib_like"/>
    <property type="match status" value="1"/>
</dbReference>
<evidence type="ECO:0000313" key="8">
    <source>
        <dbReference type="Proteomes" id="UP000600565"/>
    </source>
</evidence>
<name>A0ABR8XQS1_9BACL</name>
<dbReference type="PANTHER" id="PTHR30290">
    <property type="entry name" value="PERIPLASMIC BINDING COMPONENT OF ABC TRANSPORTER"/>
    <property type="match status" value="1"/>
</dbReference>
<evidence type="ECO:0000256" key="5">
    <source>
        <dbReference type="SAM" id="SignalP"/>
    </source>
</evidence>
<dbReference type="Gene3D" id="3.90.76.10">
    <property type="entry name" value="Dipeptide-binding Protein, Domain 1"/>
    <property type="match status" value="1"/>
</dbReference>
<feature type="signal peptide" evidence="5">
    <location>
        <begin position="1"/>
        <end position="25"/>
    </location>
</feature>
<organism evidence="7 8">
    <name type="scientific">Solibacillus merdavium</name>
    <dbReference type="NCBI Taxonomy" id="2762218"/>
    <lineage>
        <taxon>Bacteria</taxon>
        <taxon>Bacillati</taxon>
        <taxon>Bacillota</taxon>
        <taxon>Bacilli</taxon>
        <taxon>Bacillales</taxon>
        <taxon>Caryophanaceae</taxon>
        <taxon>Solibacillus</taxon>
    </lineage>
</organism>
<dbReference type="Gene3D" id="3.40.190.10">
    <property type="entry name" value="Periplasmic binding protein-like II"/>
    <property type="match status" value="1"/>
</dbReference>
<comment type="similarity">
    <text evidence="1">Belongs to the bacterial solute-binding protein 5 family.</text>
</comment>
<proteinExistence type="inferred from homology"/>
<protein>
    <submittedName>
        <fullName evidence="7">Glutathione ABC transporter substrate-binding protein</fullName>
    </submittedName>
</protein>
<evidence type="ECO:0000313" key="7">
    <source>
        <dbReference type="EMBL" id="MBD8034232.1"/>
    </source>
</evidence>
<comment type="caution">
    <text evidence="7">The sequence shown here is derived from an EMBL/GenBank/DDBJ whole genome shotgun (WGS) entry which is preliminary data.</text>
</comment>
<dbReference type="InterPro" id="IPR039424">
    <property type="entry name" value="SBP_5"/>
</dbReference>
<sequence>MSFSKKSLWMLLLTFTLALVLAACAGGDDSEDTSKGEDTGTETNTDSSTNDDAASEGGGDLIIAELSDAQSLDPHGSNDVSSSNVQSNIYETLVNRDANGELVPGLAESWTQVDDLTWEFKLKQGVTFHDGEAFNAEAVKASFDRVLDEKVASPRAFLFEMVTEVKVIDDSTVQFVTEYPFSPLLAHLTHNGGGIISPKAIADDYAAMEADSSVAAGSVIGTNPVGTGPFKFVSWTPGTEVKLEKFADYAGTPAHVDTVTFKVVPEGATRVAELQSGYAHIIGAVEPSQVANVNGSDGVSVLETPSSSLTYVGFNTQKAPFDNEKVRQAISKAIDRVTLIDGIYEGYGIPAISPLSPGIFGYTEDVTSMAYNLDEAKALLAEAGYADGFSTTIWTNDNPARQNVAIVLQEGLKQLNIDVKIEVLEWGAYLEKTAAGEHDMFILGWSNATADADYGLYALFHSSQHGDPGNRSFYSSEKVDELLDKGRREADPSAREAIYKEALQLISDESPMAFVLHPYTLTGVSDKVSGFNVGTDSIYQLRDVKISE</sequence>
<keyword evidence="3 5" id="KW-0732">Signal</keyword>
<dbReference type="InterPro" id="IPR030678">
    <property type="entry name" value="Peptide/Ni-bd"/>
</dbReference>
<dbReference type="SUPFAM" id="SSF53850">
    <property type="entry name" value="Periplasmic binding protein-like II"/>
    <property type="match status" value="1"/>
</dbReference>